<dbReference type="Proteomes" id="UP001325680">
    <property type="component" value="Chromosome"/>
</dbReference>
<accession>A0ABZ0W3P1</accession>
<evidence type="ECO:0008006" key="3">
    <source>
        <dbReference type="Google" id="ProtNLM"/>
    </source>
</evidence>
<dbReference type="EMBL" id="CP139960">
    <property type="protein sequence ID" value="WQD37122.1"/>
    <property type="molecule type" value="Genomic_DNA"/>
</dbReference>
<protein>
    <recommendedName>
        <fullName evidence="3">TraB/GumN family protein</fullName>
    </recommendedName>
</protein>
<name>A0ABZ0W3P1_9BACT</name>
<evidence type="ECO:0000313" key="1">
    <source>
        <dbReference type="EMBL" id="WQD37122.1"/>
    </source>
</evidence>
<evidence type="ECO:0000313" key="2">
    <source>
        <dbReference type="Proteomes" id="UP001325680"/>
    </source>
</evidence>
<sequence length="269" mass="31763">MKYLLFFSIFLSFKIGHSQEAKTKLYIIGTVHESSPILNPQMLFDILDNIKPDVLLQENDSEQISSYFKDIRPKSNEQNASLMYLKKYPATLNLPFEFEGRNKYRRDNGMVPTDNLAINLIDSLYEKNLLSPANTKIFEKYKEANKALINFSQKDIQTLNSIEFEVVNRHRQFIQHHELSKIVSSEEIFSRKFVTKPNGEKISYREGYQLWCNFWDLRNNTMAINIIKKANEHKGKKIAILTGVQHKYYLKELLDKYYDGNYEIVEYFK</sequence>
<organism evidence="1 2">
    <name type="scientific">Niabella yanshanensis</name>
    <dbReference type="NCBI Taxonomy" id="577386"/>
    <lineage>
        <taxon>Bacteria</taxon>
        <taxon>Pseudomonadati</taxon>
        <taxon>Bacteroidota</taxon>
        <taxon>Chitinophagia</taxon>
        <taxon>Chitinophagales</taxon>
        <taxon>Chitinophagaceae</taxon>
        <taxon>Niabella</taxon>
    </lineage>
</organism>
<proteinExistence type="predicted"/>
<dbReference type="RefSeq" id="WP_162817928.1">
    <property type="nucleotide sequence ID" value="NZ_CP139960.1"/>
</dbReference>
<keyword evidence="2" id="KW-1185">Reference proteome</keyword>
<gene>
    <name evidence="1" type="ORF">U0035_15735</name>
</gene>
<reference evidence="1 2" key="1">
    <citation type="submission" date="2023-12" db="EMBL/GenBank/DDBJ databases">
        <title>Genome sequencing and assembly of bacterial species from a model synthetic community.</title>
        <authorList>
            <person name="Hogle S.L."/>
        </authorList>
    </citation>
    <scope>NUCLEOTIDE SEQUENCE [LARGE SCALE GENOMIC DNA]</scope>
    <source>
        <strain evidence="1 2">HAMBI_3031</strain>
    </source>
</reference>